<accession>A0ABU9N7S5</accession>
<organism evidence="1 2">
    <name type="scientific">Flavobacterium aureirubrum</name>
    <dbReference type="NCBI Taxonomy" id="3133147"/>
    <lineage>
        <taxon>Bacteria</taxon>
        <taxon>Pseudomonadati</taxon>
        <taxon>Bacteroidota</taxon>
        <taxon>Flavobacteriia</taxon>
        <taxon>Flavobacteriales</taxon>
        <taxon>Flavobacteriaceae</taxon>
        <taxon>Flavobacterium</taxon>
    </lineage>
</organism>
<sequence>MIKKLLQIIFQNLKNSIGWKTKRKIIVFSVDDYGNVRLNSKSSRTNMDKAGMKVYSRFDALDTLETKQDLEQLYQVLDSVKDATGRNAVFTPFALPCNINFEKVADNGFQKYEYELLPETYSKLAKEQPEAYLGAWEKWQEGIQKGFLKPQFHGREHLNLAIFQDKLKNEDQQLLTALQNKSYTSISDDKYPTMSSFAAFDFWEVSENENLKPILIDGLTQFEKVFGYQSNYFTPPGFSIHQSLFATLKENGIDYIDLALLRKEHQGENRFKKSFNYTGKSTKEKLTIMVRNVVFEPTEDRGIDWVSFTMKQIETAFRWDKPAIISSHRVNFCGHIEESNREKGLKTLQELLEAIVKKWPDVEFMSADELGTYITKTS</sequence>
<evidence type="ECO:0000313" key="1">
    <source>
        <dbReference type="EMBL" id="MEM0541998.1"/>
    </source>
</evidence>
<proteinExistence type="predicted"/>
<evidence type="ECO:0000313" key="2">
    <source>
        <dbReference type="Proteomes" id="UP001460072"/>
    </source>
</evidence>
<keyword evidence="2" id="KW-1185">Reference proteome</keyword>
<dbReference type="EMBL" id="JBCGDO010000004">
    <property type="protein sequence ID" value="MEM0541998.1"/>
    <property type="molecule type" value="Genomic_DNA"/>
</dbReference>
<protein>
    <recommendedName>
        <fullName evidence="3">Polysaccharide (De)acetylase</fullName>
    </recommendedName>
</protein>
<dbReference type="InterPro" id="IPR011330">
    <property type="entry name" value="Glyco_hydro/deAcase_b/a-brl"/>
</dbReference>
<dbReference type="Gene3D" id="3.20.20.370">
    <property type="entry name" value="Glycoside hydrolase/deacetylase"/>
    <property type="match status" value="1"/>
</dbReference>
<dbReference type="Proteomes" id="UP001460072">
    <property type="component" value="Unassembled WGS sequence"/>
</dbReference>
<reference evidence="1 2" key="1">
    <citation type="submission" date="2024-03" db="EMBL/GenBank/DDBJ databases">
        <title>Two novel species of the genus Flavobacterium exhibiting potentially degradation of complex polysaccharides.</title>
        <authorList>
            <person name="Lian X."/>
        </authorList>
    </citation>
    <scope>NUCLEOTIDE SEQUENCE [LARGE SCALE GENOMIC DNA]</scope>
    <source>
        <strain evidence="2">j3</strain>
    </source>
</reference>
<dbReference type="SUPFAM" id="SSF88713">
    <property type="entry name" value="Glycoside hydrolase/deacetylase"/>
    <property type="match status" value="1"/>
</dbReference>
<evidence type="ECO:0008006" key="3">
    <source>
        <dbReference type="Google" id="ProtNLM"/>
    </source>
</evidence>
<name>A0ABU9N7S5_9FLAO</name>
<comment type="caution">
    <text evidence="1">The sequence shown here is derived from an EMBL/GenBank/DDBJ whole genome shotgun (WGS) entry which is preliminary data.</text>
</comment>
<gene>
    <name evidence="1" type="ORF">WFZ85_05190</name>
</gene>